<comment type="similarity">
    <text evidence="1">Belongs to the universal stress protein A family.</text>
</comment>
<gene>
    <name evidence="3" type="ORF">F3K02_11910</name>
</gene>
<organism evidence="3 4">
    <name type="scientific">Hydrogenophaga aromaticivorans</name>
    <dbReference type="NCBI Taxonomy" id="2610898"/>
    <lineage>
        <taxon>Bacteria</taxon>
        <taxon>Pseudomonadati</taxon>
        <taxon>Pseudomonadota</taxon>
        <taxon>Betaproteobacteria</taxon>
        <taxon>Burkholderiales</taxon>
        <taxon>Comamonadaceae</taxon>
        <taxon>Hydrogenophaga</taxon>
    </lineage>
</organism>
<dbReference type="Proteomes" id="UP000545507">
    <property type="component" value="Unassembled WGS sequence"/>
</dbReference>
<dbReference type="PANTHER" id="PTHR46268">
    <property type="entry name" value="STRESS RESPONSE PROTEIN NHAX"/>
    <property type="match status" value="1"/>
</dbReference>
<dbReference type="InterPro" id="IPR006016">
    <property type="entry name" value="UspA"/>
</dbReference>
<comment type="caution">
    <text evidence="3">The sequence shown here is derived from an EMBL/GenBank/DDBJ whole genome shotgun (WGS) entry which is preliminary data.</text>
</comment>
<proteinExistence type="inferred from homology"/>
<dbReference type="PRINTS" id="PR01438">
    <property type="entry name" value="UNVRSLSTRESS"/>
</dbReference>
<accession>A0A7Y8GW46</accession>
<dbReference type="PANTHER" id="PTHR46268:SF6">
    <property type="entry name" value="UNIVERSAL STRESS PROTEIN UP12"/>
    <property type="match status" value="1"/>
</dbReference>
<keyword evidence="4" id="KW-1185">Reference proteome</keyword>
<dbReference type="InterPro" id="IPR006015">
    <property type="entry name" value="Universal_stress_UspA"/>
</dbReference>
<name>A0A7Y8GW46_9BURK</name>
<dbReference type="CDD" id="cd00293">
    <property type="entry name" value="USP-like"/>
    <property type="match status" value="1"/>
</dbReference>
<dbReference type="Pfam" id="PF00582">
    <property type="entry name" value="Usp"/>
    <property type="match status" value="1"/>
</dbReference>
<evidence type="ECO:0000259" key="2">
    <source>
        <dbReference type="Pfam" id="PF00582"/>
    </source>
</evidence>
<dbReference type="InterPro" id="IPR014729">
    <property type="entry name" value="Rossmann-like_a/b/a_fold"/>
</dbReference>
<sequence>MCTRPPAVAVDSSRGIQQGLVMLKFLIAVDGSVHAKNAIEAVAALARASAQLEVILVNVRNDPIYYAELPPDALQELEAAVLTQQARVLQEAAALARASGLTVSATRDPSGTEATEIVRAAEELGVDQIVMGTRGMGAIGGLFMGSVAQRVVHLAKTPVLLVK</sequence>
<evidence type="ECO:0000313" key="3">
    <source>
        <dbReference type="EMBL" id="NWF45949.1"/>
    </source>
</evidence>
<dbReference type="SUPFAM" id="SSF52402">
    <property type="entry name" value="Adenine nucleotide alpha hydrolases-like"/>
    <property type="match status" value="1"/>
</dbReference>
<reference evidence="3 4" key="1">
    <citation type="submission" date="2019-09" db="EMBL/GenBank/DDBJ databases">
        <title>Hydrogenophaga aromatica sp. nov., isolated from a para-xylene-degrading enrichment culture.</title>
        <authorList>
            <person name="Tancsics A."/>
            <person name="Banerjee S."/>
        </authorList>
    </citation>
    <scope>NUCLEOTIDE SEQUENCE [LARGE SCALE GENOMIC DNA]</scope>
    <source>
        <strain evidence="3 4">D2P1</strain>
    </source>
</reference>
<dbReference type="EMBL" id="VYGV01000007">
    <property type="protein sequence ID" value="NWF45949.1"/>
    <property type="molecule type" value="Genomic_DNA"/>
</dbReference>
<evidence type="ECO:0000313" key="4">
    <source>
        <dbReference type="Proteomes" id="UP000545507"/>
    </source>
</evidence>
<evidence type="ECO:0000256" key="1">
    <source>
        <dbReference type="ARBA" id="ARBA00008791"/>
    </source>
</evidence>
<dbReference type="Gene3D" id="3.40.50.620">
    <property type="entry name" value="HUPs"/>
    <property type="match status" value="1"/>
</dbReference>
<feature type="domain" description="UspA" evidence="2">
    <location>
        <begin position="24"/>
        <end position="163"/>
    </location>
</feature>
<dbReference type="AlphaFoldDB" id="A0A7Y8GW46"/>
<protein>
    <submittedName>
        <fullName evidence="3">Universal stress protein</fullName>
    </submittedName>
</protein>